<dbReference type="OMA" id="WINASKT"/>
<dbReference type="eggNOG" id="ENOG502S90D">
    <property type="taxonomic scope" value="Eukaryota"/>
</dbReference>
<organism evidence="2 3">
    <name type="scientific">Eutypa lata (strain UCR-EL1)</name>
    <name type="common">Grapevine dieback disease fungus</name>
    <name type="synonym">Eutypa armeniacae</name>
    <dbReference type="NCBI Taxonomy" id="1287681"/>
    <lineage>
        <taxon>Eukaryota</taxon>
        <taxon>Fungi</taxon>
        <taxon>Dikarya</taxon>
        <taxon>Ascomycota</taxon>
        <taxon>Pezizomycotina</taxon>
        <taxon>Sordariomycetes</taxon>
        <taxon>Xylariomycetidae</taxon>
        <taxon>Xylariales</taxon>
        <taxon>Diatrypaceae</taxon>
        <taxon>Eutypa</taxon>
    </lineage>
</organism>
<keyword evidence="3" id="KW-1185">Reference proteome</keyword>
<dbReference type="KEGG" id="ela:UCREL1_9550"/>
<feature type="domain" description="Cupin type-2" evidence="1">
    <location>
        <begin position="6"/>
        <end position="62"/>
    </location>
</feature>
<evidence type="ECO:0000313" key="2">
    <source>
        <dbReference type="EMBL" id="EMR63500.1"/>
    </source>
</evidence>
<dbReference type="SUPFAM" id="SSF51182">
    <property type="entry name" value="RmlC-like cupins"/>
    <property type="match status" value="1"/>
</dbReference>
<evidence type="ECO:0000259" key="1">
    <source>
        <dbReference type="Pfam" id="PF07883"/>
    </source>
</evidence>
<evidence type="ECO:0000313" key="3">
    <source>
        <dbReference type="Proteomes" id="UP000012174"/>
    </source>
</evidence>
<dbReference type="InterPro" id="IPR013096">
    <property type="entry name" value="Cupin_2"/>
</dbReference>
<name>M7TA24_EUTLA</name>
<dbReference type="InterPro" id="IPR047142">
    <property type="entry name" value="OryJ/VirC-like"/>
</dbReference>
<dbReference type="OrthoDB" id="5840532at2759"/>
<dbReference type="Proteomes" id="UP000012174">
    <property type="component" value="Unassembled WGS sequence"/>
</dbReference>
<dbReference type="InterPro" id="IPR014710">
    <property type="entry name" value="RmlC-like_jellyroll"/>
</dbReference>
<protein>
    <submittedName>
        <fullName evidence="2">Putative cupin domain protein</fullName>
    </submittedName>
</protein>
<accession>M7TA24</accession>
<dbReference type="HOGENOM" id="CLU_172689_0_0_1"/>
<sequence>MFLVMHRTQSLDFGIVVEGEVEMMLDDGSRTRLGRGDIAVQRATMHAWRNPSPDSWARMVFVLQDTKPLVVGGQRLGEELGRGTEGIPPSGNDD</sequence>
<dbReference type="PANTHER" id="PTHR36156:SF2">
    <property type="entry name" value="CUPIN TYPE-2 DOMAIN-CONTAINING PROTEIN"/>
    <property type="match status" value="1"/>
</dbReference>
<dbReference type="EMBL" id="KB707212">
    <property type="protein sequence ID" value="EMR63500.1"/>
    <property type="molecule type" value="Genomic_DNA"/>
</dbReference>
<dbReference type="InterPro" id="IPR011051">
    <property type="entry name" value="RmlC_Cupin_sf"/>
</dbReference>
<dbReference type="CDD" id="cd02231">
    <property type="entry name" value="cupin_BLL6423-like"/>
    <property type="match status" value="1"/>
</dbReference>
<dbReference type="Gene3D" id="2.60.120.10">
    <property type="entry name" value="Jelly Rolls"/>
    <property type="match status" value="1"/>
</dbReference>
<dbReference type="PANTHER" id="PTHR36156">
    <property type="entry name" value="SLR2101 PROTEIN"/>
    <property type="match status" value="1"/>
</dbReference>
<gene>
    <name evidence="2" type="ORF">UCREL1_9550</name>
</gene>
<proteinExistence type="predicted"/>
<dbReference type="AlphaFoldDB" id="M7TA24"/>
<reference evidence="3" key="1">
    <citation type="journal article" date="2013" name="Genome Announc.">
        <title>Draft genome sequence of the grapevine dieback fungus Eutypa lata UCR-EL1.</title>
        <authorList>
            <person name="Blanco-Ulate B."/>
            <person name="Rolshausen P.E."/>
            <person name="Cantu D."/>
        </authorList>
    </citation>
    <scope>NUCLEOTIDE SEQUENCE [LARGE SCALE GENOMIC DNA]</scope>
    <source>
        <strain evidence="3">UCR-EL1</strain>
    </source>
</reference>
<dbReference type="Pfam" id="PF07883">
    <property type="entry name" value="Cupin_2"/>
    <property type="match status" value="1"/>
</dbReference>